<reference evidence="2 3" key="1">
    <citation type="submission" date="2018-11" db="EMBL/GenBank/DDBJ databases">
        <authorList>
            <consortium name="Pathogen Informatics"/>
        </authorList>
    </citation>
    <scope>NUCLEOTIDE SEQUENCE [LARGE SCALE GENOMIC DNA]</scope>
</reference>
<name>A0A3P8AM66_9BILA</name>
<dbReference type="EMBL" id="UZAJ01011707">
    <property type="protein sequence ID" value="VDO61082.1"/>
    <property type="molecule type" value="Genomic_DNA"/>
</dbReference>
<proteinExistence type="predicted"/>
<organism evidence="2 3">
    <name type="scientific">Onchocerca flexuosa</name>
    <dbReference type="NCBI Taxonomy" id="387005"/>
    <lineage>
        <taxon>Eukaryota</taxon>
        <taxon>Metazoa</taxon>
        <taxon>Ecdysozoa</taxon>
        <taxon>Nematoda</taxon>
        <taxon>Chromadorea</taxon>
        <taxon>Rhabditida</taxon>
        <taxon>Spirurina</taxon>
        <taxon>Spiruromorpha</taxon>
        <taxon>Filarioidea</taxon>
        <taxon>Onchocercidae</taxon>
        <taxon>Onchocerca</taxon>
    </lineage>
</organism>
<evidence type="ECO:0000256" key="1">
    <source>
        <dbReference type="SAM" id="MobiDB-lite"/>
    </source>
</evidence>
<gene>
    <name evidence="2" type="ORF">OFLC_LOCUS9502</name>
</gene>
<protein>
    <submittedName>
        <fullName evidence="2">Uncharacterized protein</fullName>
    </submittedName>
</protein>
<feature type="compositionally biased region" description="Low complexity" evidence="1">
    <location>
        <begin position="24"/>
        <end position="51"/>
    </location>
</feature>
<feature type="region of interest" description="Disordered" evidence="1">
    <location>
        <begin position="22"/>
        <end position="89"/>
    </location>
</feature>
<evidence type="ECO:0000313" key="2">
    <source>
        <dbReference type="EMBL" id="VDO61082.1"/>
    </source>
</evidence>
<keyword evidence="3" id="KW-1185">Reference proteome</keyword>
<accession>A0A3P8AM66</accession>
<feature type="region of interest" description="Disordered" evidence="1">
    <location>
        <begin position="101"/>
        <end position="122"/>
    </location>
</feature>
<feature type="compositionally biased region" description="Polar residues" evidence="1">
    <location>
        <begin position="76"/>
        <end position="89"/>
    </location>
</feature>
<sequence>MVTPQQRTSIAIPQQQPIPACIGQAVTANQPQNQQQQPSPTSSPTQKVTSTIVESNSKQTSGNISKESTIMERRGSNASPTADQESQPLAQMISIPPTASVKNTETLPKNVRGGAKHSGNGRKTNAVKIATPQPITPTNLVPVGAPVPMMVMSAPMPQLSSFGGHAAVPFMGPNGQIIHQQLIANTPVPTHQMIPVFQQQQQNATHFPISQSAPTQVQGIFKFFAV</sequence>
<feature type="compositionally biased region" description="Polar residues" evidence="1">
    <location>
        <begin position="52"/>
        <end position="68"/>
    </location>
</feature>
<dbReference type="AlphaFoldDB" id="A0A3P8AM66"/>
<evidence type="ECO:0000313" key="3">
    <source>
        <dbReference type="Proteomes" id="UP000267606"/>
    </source>
</evidence>
<dbReference type="Proteomes" id="UP000267606">
    <property type="component" value="Unassembled WGS sequence"/>
</dbReference>